<name>A0A162CRI6_9CRUS</name>
<gene>
    <name evidence="1" type="ORF">APZ42_006460</name>
</gene>
<comment type="caution">
    <text evidence="1">The sequence shown here is derived from an EMBL/GenBank/DDBJ whole genome shotgun (WGS) entry which is preliminary data.</text>
</comment>
<proteinExistence type="predicted"/>
<organism evidence="1 2">
    <name type="scientific">Daphnia magna</name>
    <dbReference type="NCBI Taxonomy" id="35525"/>
    <lineage>
        <taxon>Eukaryota</taxon>
        <taxon>Metazoa</taxon>
        <taxon>Ecdysozoa</taxon>
        <taxon>Arthropoda</taxon>
        <taxon>Crustacea</taxon>
        <taxon>Branchiopoda</taxon>
        <taxon>Diplostraca</taxon>
        <taxon>Cladocera</taxon>
        <taxon>Anomopoda</taxon>
        <taxon>Daphniidae</taxon>
        <taxon>Daphnia</taxon>
    </lineage>
</organism>
<evidence type="ECO:0000313" key="2">
    <source>
        <dbReference type="Proteomes" id="UP000076858"/>
    </source>
</evidence>
<protein>
    <submittedName>
        <fullName evidence="1">Uncharacterized protein</fullName>
    </submittedName>
</protein>
<feature type="non-terminal residue" evidence="1">
    <location>
        <position position="1"/>
    </location>
</feature>
<dbReference type="EMBL" id="LRGB01017904">
    <property type="protein sequence ID" value="KZR98223.1"/>
    <property type="molecule type" value="Genomic_DNA"/>
</dbReference>
<dbReference type="Proteomes" id="UP000076858">
    <property type="component" value="Unassembled WGS sequence"/>
</dbReference>
<dbReference type="AlphaFoldDB" id="A0A162CRI6"/>
<evidence type="ECO:0000313" key="1">
    <source>
        <dbReference type="EMBL" id="KZR98223.1"/>
    </source>
</evidence>
<accession>A0A162CRI6</accession>
<reference evidence="1 2" key="1">
    <citation type="submission" date="2016-03" db="EMBL/GenBank/DDBJ databases">
        <title>EvidentialGene: Evidence-directed Construction of Genes on Genomes.</title>
        <authorList>
            <person name="Gilbert D.G."/>
            <person name="Choi J.-H."/>
            <person name="Mockaitis K."/>
            <person name="Colbourne J."/>
            <person name="Pfrender M."/>
        </authorList>
    </citation>
    <scope>NUCLEOTIDE SEQUENCE [LARGE SCALE GENOMIC DNA]</scope>
    <source>
        <strain evidence="1 2">Xinb3</strain>
        <tissue evidence="1">Complete organism</tissue>
    </source>
</reference>
<keyword evidence="2" id="KW-1185">Reference proteome</keyword>
<sequence>CIAVSAEGCVTVTKHSKHAAYIIVECQLLSNSKLVYWSNN</sequence>